<keyword evidence="1" id="KW-1133">Transmembrane helix</keyword>
<name>A0A8H6PPZ8_9EURO</name>
<dbReference type="EMBL" id="JACBAF010002294">
    <property type="protein sequence ID" value="KAF7157971.1"/>
    <property type="molecule type" value="Genomic_DNA"/>
</dbReference>
<sequence>MGLDLGNWLKSRFTLGGEAIVGIADFFHGLFYGQFFLWSMHSVVFKSRDDSVYAARDNSSDVLWEHHRM</sequence>
<dbReference type="Proteomes" id="UP000662466">
    <property type="component" value="Unassembled WGS sequence"/>
</dbReference>
<organism evidence="3 5">
    <name type="scientific">Aspergillus hiratsukae</name>
    <dbReference type="NCBI Taxonomy" id="1194566"/>
    <lineage>
        <taxon>Eukaryota</taxon>
        <taxon>Fungi</taxon>
        <taxon>Dikarya</taxon>
        <taxon>Ascomycota</taxon>
        <taxon>Pezizomycotina</taxon>
        <taxon>Eurotiomycetes</taxon>
        <taxon>Eurotiomycetidae</taxon>
        <taxon>Eurotiales</taxon>
        <taxon>Aspergillaceae</taxon>
        <taxon>Aspergillus</taxon>
        <taxon>Aspergillus subgen. Fumigati</taxon>
    </lineage>
</organism>
<keyword evidence="1" id="KW-0472">Membrane</keyword>
<evidence type="ECO:0000313" key="4">
    <source>
        <dbReference type="Proteomes" id="UP000630445"/>
    </source>
</evidence>
<dbReference type="Proteomes" id="UP000630445">
    <property type="component" value="Unassembled WGS sequence"/>
</dbReference>
<keyword evidence="4" id="KW-1185">Reference proteome</keyword>
<evidence type="ECO:0000313" key="2">
    <source>
        <dbReference type="EMBL" id="KAF7114459.1"/>
    </source>
</evidence>
<keyword evidence="1" id="KW-0812">Transmembrane</keyword>
<dbReference type="OrthoDB" id="5242705at2759"/>
<reference evidence="3" key="1">
    <citation type="submission" date="2020-06" db="EMBL/GenBank/DDBJ databases">
        <title>Draft genome sequences of strains closely related to Aspergillus parafelis and Aspergillus hiratsukae.</title>
        <authorList>
            <person name="Dos Santos R.A.C."/>
            <person name="Rivero-Menendez O."/>
            <person name="Steenwyk J.L."/>
            <person name="Mead M.E."/>
            <person name="Goldman G.H."/>
            <person name="Alastruey-Izquierdo A."/>
            <person name="Rokas A."/>
        </authorList>
    </citation>
    <scope>NUCLEOTIDE SEQUENCE</scope>
    <source>
        <strain evidence="2">CNM-CM5793</strain>
        <strain evidence="3">CNM-CM6106</strain>
    </source>
</reference>
<dbReference type="AlphaFoldDB" id="A0A8H6PPZ8"/>
<comment type="caution">
    <text evidence="3">The sequence shown here is derived from an EMBL/GenBank/DDBJ whole genome shotgun (WGS) entry which is preliminary data.</text>
</comment>
<feature type="transmembrane region" description="Helical" evidence="1">
    <location>
        <begin position="20"/>
        <end position="38"/>
    </location>
</feature>
<protein>
    <submittedName>
        <fullName evidence="3">Uncharacterized protein</fullName>
    </submittedName>
</protein>
<dbReference type="EMBL" id="JACBAD010002124">
    <property type="protein sequence ID" value="KAF7114459.1"/>
    <property type="molecule type" value="Genomic_DNA"/>
</dbReference>
<gene>
    <name evidence="2" type="ORF">CNMCM5793_008763</name>
    <name evidence="3" type="ORF">CNMCM6106_004260</name>
</gene>
<evidence type="ECO:0000256" key="1">
    <source>
        <dbReference type="SAM" id="Phobius"/>
    </source>
</evidence>
<accession>A0A8H6PPZ8</accession>
<evidence type="ECO:0000313" key="5">
    <source>
        <dbReference type="Proteomes" id="UP000662466"/>
    </source>
</evidence>
<evidence type="ECO:0000313" key="3">
    <source>
        <dbReference type="EMBL" id="KAF7157971.1"/>
    </source>
</evidence>
<proteinExistence type="predicted"/>